<feature type="transmembrane region" description="Helical" evidence="1">
    <location>
        <begin position="107"/>
        <end position="129"/>
    </location>
</feature>
<dbReference type="RefSeq" id="WP_139942152.1">
    <property type="nucleotide sequence ID" value="NZ_JBHSYP010000005.1"/>
</dbReference>
<feature type="transmembrane region" description="Helical" evidence="1">
    <location>
        <begin position="138"/>
        <end position="158"/>
    </location>
</feature>
<evidence type="ECO:0008006" key="4">
    <source>
        <dbReference type="Google" id="ProtNLM"/>
    </source>
</evidence>
<accession>A0A501PCZ7</accession>
<evidence type="ECO:0000313" key="3">
    <source>
        <dbReference type="Proteomes" id="UP000319148"/>
    </source>
</evidence>
<name>A0A501PCZ7_9PROT</name>
<feature type="transmembrane region" description="Helical" evidence="1">
    <location>
        <begin position="72"/>
        <end position="95"/>
    </location>
</feature>
<evidence type="ECO:0000313" key="2">
    <source>
        <dbReference type="EMBL" id="TPD57836.1"/>
    </source>
</evidence>
<protein>
    <recommendedName>
        <fullName evidence="4">YIP1 family protein</fullName>
    </recommendedName>
</protein>
<evidence type="ECO:0000256" key="1">
    <source>
        <dbReference type="SAM" id="Phobius"/>
    </source>
</evidence>
<reference evidence="3" key="1">
    <citation type="submission" date="2019-06" db="EMBL/GenBank/DDBJ databases">
        <title>The complete genome of Emcibacter congregatus ZYLT.</title>
        <authorList>
            <person name="Zhao Z."/>
        </authorList>
    </citation>
    <scope>NUCLEOTIDE SEQUENCE [LARGE SCALE GENOMIC DNA]</scope>
    <source>
        <strain evidence="3">MCCC 1A06723</strain>
    </source>
</reference>
<keyword evidence="1" id="KW-0812">Transmembrane</keyword>
<dbReference type="OrthoDB" id="8443450at2"/>
<keyword evidence="3" id="KW-1185">Reference proteome</keyword>
<dbReference type="AlphaFoldDB" id="A0A501PCZ7"/>
<feature type="transmembrane region" description="Helical" evidence="1">
    <location>
        <begin position="39"/>
        <end position="60"/>
    </location>
</feature>
<dbReference type="EMBL" id="VFIY01000018">
    <property type="protein sequence ID" value="TPD57836.1"/>
    <property type="molecule type" value="Genomic_DNA"/>
</dbReference>
<gene>
    <name evidence="2" type="ORF">FIV46_17190</name>
</gene>
<organism evidence="2 3">
    <name type="scientific">Emcibacter nanhaiensis</name>
    <dbReference type="NCBI Taxonomy" id="1505037"/>
    <lineage>
        <taxon>Bacteria</taxon>
        <taxon>Pseudomonadati</taxon>
        <taxon>Pseudomonadota</taxon>
        <taxon>Alphaproteobacteria</taxon>
        <taxon>Emcibacterales</taxon>
        <taxon>Emcibacteraceae</taxon>
        <taxon>Emcibacter</taxon>
    </lineage>
</organism>
<feature type="transmembrane region" description="Helical" evidence="1">
    <location>
        <begin position="164"/>
        <end position="188"/>
    </location>
</feature>
<proteinExistence type="predicted"/>
<comment type="caution">
    <text evidence="2">The sequence shown here is derived from an EMBL/GenBank/DDBJ whole genome shotgun (WGS) entry which is preliminary data.</text>
</comment>
<dbReference type="Proteomes" id="UP000319148">
    <property type="component" value="Unassembled WGS sequence"/>
</dbReference>
<sequence length="204" mass="23156">MSDQNQSQNFIVSSVKAAWTLAQFDGRGMLMFDLTAEGFWKSFWAIAVAAPLAFLPLLMGQHMAEQAGVSGTFWPSLISYLIHLPFTAFIMIYFTRYMKIDANYAPMIIAYNWSTVIVYLVSLPMALIISRGLIAQEVGVLVMLLIAGYLYLYRWFIFRESLKISGWLAFGVLLFQQLATTLVDMLLLRLMLPGYFERLGQMAS</sequence>
<keyword evidence="1" id="KW-0472">Membrane</keyword>
<keyword evidence="1" id="KW-1133">Transmembrane helix</keyword>